<evidence type="ECO:0000256" key="4">
    <source>
        <dbReference type="ARBA" id="ARBA00022679"/>
    </source>
</evidence>
<evidence type="ECO:0000313" key="8">
    <source>
        <dbReference type="Proteomes" id="UP000295334"/>
    </source>
</evidence>
<dbReference type="SMART" id="SM00387">
    <property type="entry name" value="HATPase_c"/>
    <property type="match status" value="1"/>
</dbReference>
<organism evidence="7 8">
    <name type="scientific">Flaviaesturariibacter flavus</name>
    <dbReference type="NCBI Taxonomy" id="2502780"/>
    <lineage>
        <taxon>Bacteria</taxon>
        <taxon>Pseudomonadati</taxon>
        <taxon>Bacteroidota</taxon>
        <taxon>Chitinophagia</taxon>
        <taxon>Chitinophagales</taxon>
        <taxon>Chitinophagaceae</taxon>
        <taxon>Flaviaestuariibacter</taxon>
    </lineage>
</organism>
<dbReference type="PANTHER" id="PTHR43304">
    <property type="entry name" value="PHYTOCHROME-LIKE PROTEIN CPH1"/>
    <property type="match status" value="1"/>
</dbReference>
<accession>A0A4R1B998</accession>
<dbReference type="SUPFAM" id="SSF47384">
    <property type="entry name" value="Homodimeric domain of signal transducing histidine kinase"/>
    <property type="match status" value="1"/>
</dbReference>
<dbReference type="Proteomes" id="UP000295334">
    <property type="component" value="Unassembled WGS sequence"/>
</dbReference>
<dbReference type="Pfam" id="PF02518">
    <property type="entry name" value="HATPase_c"/>
    <property type="match status" value="1"/>
</dbReference>
<keyword evidence="4" id="KW-0808">Transferase</keyword>
<dbReference type="CDD" id="cd00082">
    <property type="entry name" value="HisKA"/>
    <property type="match status" value="1"/>
</dbReference>
<name>A0A4R1B998_9BACT</name>
<dbReference type="GO" id="GO:0000155">
    <property type="term" value="F:phosphorelay sensor kinase activity"/>
    <property type="evidence" value="ECO:0007669"/>
    <property type="project" value="InterPro"/>
</dbReference>
<reference evidence="7 8" key="1">
    <citation type="submission" date="2019-03" db="EMBL/GenBank/DDBJ databases">
        <authorList>
            <person name="Kim M.K.M."/>
        </authorList>
    </citation>
    <scope>NUCLEOTIDE SEQUENCE [LARGE SCALE GENOMIC DNA]</scope>
    <source>
        <strain evidence="7 8">17J68-12</strain>
    </source>
</reference>
<dbReference type="InterPro" id="IPR004358">
    <property type="entry name" value="Sig_transdc_His_kin-like_C"/>
</dbReference>
<comment type="catalytic activity">
    <reaction evidence="1">
        <text>ATP + protein L-histidine = ADP + protein N-phospho-L-histidine.</text>
        <dbReference type="EC" id="2.7.13.3"/>
    </reaction>
</comment>
<evidence type="ECO:0000256" key="3">
    <source>
        <dbReference type="ARBA" id="ARBA00022553"/>
    </source>
</evidence>
<sequence>MQHTPNLDAAQFSEFFDWQPLAFIWLRPLFNDAGAVTDFVYEFGNEAVLSFLKVPGTELGKLRVSTTPWLSENMRGQVLDEIRRSYETGETVVSDLYYSNIDRYARVYRVKFGGGVLTTMQDRTDEKRAIQELHERTLQLQHTNSELEEFAYVASHDLQEPLRKISTFSDRLALELEGKLSPSHEGLLQRLQSAAGRMKRLIDDLLLYSRAAREVVPETVDLNAVMQEVLLDLEGVIQETGAQVQVGPLPQLEADARQLQQLFQNLVGNALKYHRPGVAPEVSVSGRILPPGDPAREGLPLSVTGDWYAIDVRDNGIGFEQKYATRIFQVFQRLHGRAEYEGSGIGLAIVQKVANRLGGVVRASSEPGEGATFELLLPVQSLGIKPVQHESSIR</sequence>
<dbReference type="PROSITE" id="PS50109">
    <property type="entry name" value="HIS_KIN"/>
    <property type="match status" value="1"/>
</dbReference>
<dbReference type="SUPFAM" id="SSF55874">
    <property type="entry name" value="ATPase domain of HSP90 chaperone/DNA topoisomerase II/histidine kinase"/>
    <property type="match status" value="1"/>
</dbReference>
<evidence type="ECO:0000313" key="7">
    <source>
        <dbReference type="EMBL" id="TCJ13369.1"/>
    </source>
</evidence>
<gene>
    <name evidence="7" type="ORF">EPD60_13350</name>
</gene>
<evidence type="ECO:0000256" key="1">
    <source>
        <dbReference type="ARBA" id="ARBA00000085"/>
    </source>
</evidence>
<proteinExistence type="predicted"/>
<dbReference type="InterPro" id="IPR003594">
    <property type="entry name" value="HATPase_dom"/>
</dbReference>
<dbReference type="Gene3D" id="1.10.287.130">
    <property type="match status" value="1"/>
</dbReference>
<keyword evidence="8" id="KW-1185">Reference proteome</keyword>
<protein>
    <recommendedName>
        <fullName evidence="2">histidine kinase</fullName>
        <ecNumber evidence="2">2.7.13.3</ecNumber>
    </recommendedName>
</protein>
<dbReference type="InterPro" id="IPR052162">
    <property type="entry name" value="Sensor_kinase/Photoreceptor"/>
</dbReference>
<evidence type="ECO:0000256" key="5">
    <source>
        <dbReference type="ARBA" id="ARBA00022777"/>
    </source>
</evidence>
<dbReference type="EMBL" id="SJZI01000046">
    <property type="protein sequence ID" value="TCJ13369.1"/>
    <property type="molecule type" value="Genomic_DNA"/>
</dbReference>
<dbReference type="OrthoDB" id="9124519at2"/>
<evidence type="ECO:0000256" key="2">
    <source>
        <dbReference type="ARBA" id="ARBA00012438"/>
    </source>
</evidence>
<dbReference type="AlphaFoldDB" id="A0A4R1B998"/>
<dbReference type="InterPro" id="IPR005467">
    <property type="entry name" value="His_kinase_dom"/>
</dbReference>
<dbReference type="InterPro" id="IPR036097">
    <property type="entry name" value="HisK_dim/P_sf"/>
</dbReference>
<dbReference type="PANTHER" id="PTHR43304:SF1">
    <property type="entry name" value="PAC DOMAIN-CONTAINING PROTEIN"/>
    <property type="match status" value="1"/>
</dbReference>
<comment type="caution">
    <text evidence="7">The sequence shown here is derived from an EMBL/GenBank/DDBJ whole genome shotgun (WGS) entry which is preliminary data.</text>
</comment>
<dbReference type="RefSeq" id="WP_131450025.1">
    <property type="nucleotide sequence ID" value="NZ_SJZI01000046.1"/>
</dbReference>
<keyword evidence="3" id="KW-0597">Phosphoprotein</keyword>
<dbReference type="SMART" id="SM00388">
    <property type="entry name" value="HisKA"/>
    <property type="match status" value="1"/>
</dbReference>
<dbReference type="EC" id="2.7.13.3" evidence="2"/>
<dbReference type="InterPro" id="IPR036890">
    <property type="entry name" value="HATPase_C_sf"/>
</dbReference>
<dbReference type="Pfam" id="PF00512">
    <property type="entry name" value="HisKA"/>
    <property type="match status" value="1"/>
</dbReference>
<dbReference type="Gene3D" id="3.30.565.10">
    <property type="entry name" value="Histidine kinase-like ATPase, C-terminal domain"/>
    <property type="match status" value="1"/>
</dbReference>
<feature type="domain" description="Histidine kinase" evidence="6">
    <location>
        <begin position="153"/>
        <end position="381"/>
    </location>
</feature>
<dbReference type="InterPro" id="IPR003661">
    <property type="entry name" value="HisK_dim/P_dom"/>
</dbReference>
<evidence type="ECO:0000259" key="6">
    <source>
        <dbReference type="PROSITE" id="PS50109"/>
    </source>
</evidence>
<dbReference type="PRINTS" id="PR00344">
    <property type="entry name" value="BCTRLSENSOR"/>
</dbReference>
<keyword evidence="5 7" id="KW-0418">Kinase</keyword>